<gene>
    <name evidence="2" type="ORF">C1645_813860</name>
</gene>
<dbReference type="AlphaFoldDB" id="A0A397TJS9"/>
<protein>
    <submittedName>
        <fullName evidence="2">Uncharacterized protein</fullName>
    </submittedName>
</protein>
<feature type="compositionally biased region" description="Basic and acidic residues" evidence="1">
    <location>
        <begin position="89"/>
        <end position="99"/>
    </location>
</feature>
<name>A0A397TJS9_9GLOM</name>
<accession>A0A397TJS9</accession>
<dbReference type="Proteomes" id="UP000265703">
    <property type="component" value="Unassembled WGS sequence"/>
</dbReference>
<organism evidence="2 3">
    <name type="scientific">Glomus cerebriforme</name>
    <dbReference type="NCBI Taxonomy" id="658196"/>
    <lineage>
        <taxon>Eukaryota</taxon>
        <taxon>Fungi</taxon>
        <taxon>Fungi incertae sedis</taxon>
        <taxon>Mucoromycota</taxon>
        <taxon>Glomeromycotina</taxon>
        <taxon>Glomeromycetes</taxon>
        <taxon>Glomerales</taxon>
        <taxon>Glomeraceae</taxon>
        <taxon>Glomus</taxon>
    </lineage>
</organism>
<proteinExistence type="predicted"/>
<sequence length="231" mass="26861">MTAGEMVIIEIRSFQLLNGKLSKWLKRNLKDNVKETLEATIKHLIKLKPPVKTIKCKDNRAVFKKVRVVQYNISYGTQTQTQNSNAVPKNDKESQKSEEEQAVSINEEEEILVHPSFSRIPQKFSFSPSKQDSYVEPILEYVEKALFRFLVKNQEYIPFNTVKEFAIKCHPPRNIDFSDADLLCLLNFIKNSSLFMVPDSDQTLFHGEYKLKPLEILKSFKPKQETTTRME</sequence>
<dbReference type="EMBL" id="QKYT01000027">
    <property type="protein sequence ID" value="RIA97619.1"/>
    <property type="molecule type" value="Genomic_DNA"/>
</dbReference>
<evidence type="ECO:0000313" key="3">
    <source>
        <dbReference type="Proteomes" id="UP000265703"/>
    </source>
</evidence>
<dbReference type="OrthoDB" id="2388208at2759"/>
<comment type="caution">
    <text evidence="2">The sequence shown here is derived from an EMBL/GenBank/DDBJ whole genome shotgun (WGS) entry which is preliminary data.</text>
</comment>
<feature type="region of interest" description="Disordered" evidence="1">
    <location>
        <begin position="80"/>
        <end position="101"/>
    </location>
</feature>
<evidence type="ECO:0000256" key="1">
    <source>
        <dbReference type="SAM" id="MobiDB-lite"/>
    </source>
</evidence>
<evidence type="ECO:0000313" key="2">
    <source>
        <dbReference type="EMBL" id="RIA97619.1"/>
    </source>
</evidence>
<reference evidence="2 3" key="1">
    <citation type="submission" date="2018-06" db="EMBL/GenBank/DDBJ databases">
        <title>Comparative genomics reveals the genomic features of Rhizophagus irregularis, R. cerebriforme, R. diaphanum and Gigaspora rosea, and their symbiotic lifestyle signature.</title>
        <authorList>
            <person name="Morin E."/>
            <person name="San Clemente H."/>
            <person name="Chen E.C.H."/>
            <person name="De La Providencia I."/>
            <person name="Hainaut M."/>
            <person name="Kuo A."/>
            <person name="Kohler A."/>
            <person name="Murat C."/>
            <person name="Tang N."/>
            <person name="Roy S."/>
            <person name="Loubradou J."/>
            <person name="Henrissat B."/>
            <person name="Grigoriev I.V."/>
            <person name="Corradi N."/>
            <person name="Roux C."/>
            <person name="Martin F.M."/>
        </authorList>
    </citation>
    <scope>NUCLEOTIDE SEQUENCE [LARGE SCALE GENOMIC DNA]</scope>
    <source>
        <strain evidence="2 3">DAOM 227022</strain>
    </source>
</reference>
<keyword evidence="3" id="KW-1185">Reference proteome</keyword>